<dbReference type="InterPro" id="IPR014352">
    <property type="entry name" value="FERM/acyl-CoA-bd_prot_sf"/>
</dbReference>
<reference evidence="5" key="2">
    <citation type="submission" date="2023-11" db="UniProtKB">
        <authorList>
            <consortium name="WormBaseParasite"/>
        </authorList>
    </citation>
    <scope>IDENTIFICATION</scope>
</reference>
<dbReference type="GO" id="GO:0000139">
    <property type="term" value="C:Golgi membrane"/>
    <property type="evidence" value="ECO:0007669"/>
    <property type="project" value="TreeGrafter"/>
</dbReference>
<dbReference type="InterPro" id="IPR036598">
    <property type="entry name" value="GOLD_dom_sf"/>
</dbReference>
<dbReference type="PROSITE" id="PS51228">
    <property type="entry name" value="ACB_2"/>
    <property type="match status" value="1"/>
</dbReference>
<dbReference type="Pfam" id="PF13897">
    <property type="entry name" value="GOLD_2"/>
    <property type="match status" value="1"/>
</dbReference>
<protein>
    <recommendedName>
        <fullName evidence="6">Golgi resident protein GCP60</fullName>
    </recommendedName>
</protein>
<keyword evidence="1" id="KW-0007">Acetylation</keyword>
<dbReference type="WBParaSite" id="SRDH1_15380.1">
    <property type="protein sequence ID" value="SRDH1_15380.1"/>
    <property type="gene ID" value="SRDH1_15380"/>
</dbReference>
<evidence type="ECO:0000313" key="5">
    <source>
        <dbReference type="WBParaSite" id="SRDH1_15380.1"/>
    </source>
</evidence>
<dbReference type="Gene3D" id="2.60.120.680">
    <property type="entry name" value="GOLD domain"/>
    <property type="match status" value="1"/>
</dbReference>
<dbReference type="PANTHER" id="PTHR22973">
    <property type="entry name" value="LD35087P"/>
    <property type="match status" value="1"/>
</dbReference>
<accession>A0AA85ENB6</accession>
<evidence type="ECO:0000259" key="3">
    <source>
        <dbReference type="PROSITE" id="PS51228"/>
    </source>
</evidence>
<dbReference type="GO" id="GO:0000062">
    <property type="term" value="F:fatty-acyl-CoA binding"/>
    <property type="evidence" value="ECO:0007669"/>
    <property type="project" value="InterPro"/>
</dbReference>
<feature type="domain" description="GOLD" evidence="2">
    <location>
        <begin position="352"/>
        <end position="493"/>
    </location>
</feature>
<sequence length="495" mass="56148">MSSLPEDCLENVAVKEFQKKYKLDFNEIFDLAQTFFNEKAEKAFHLSFDDRIHLSALICIKKYGKYDRAKTPVPGFLDIIGQKRNARWETLSDMKPKEAQVEFINRICHLCPLFISYLEAYSRSKGSVADLFSKETNVSSSDEPTGTIDNSEQSCFILKNESEIRAALNTQTESQFQSYASLHYPTDAVKRAELIAQLQDRHFHEYMAYIQRQYRFIQRSQIESPSQTTDMSTTNGSVEDYSVDNVKSIDSLTVKKIANCSETISPNEDSIKDQSVLNGTVQLESSLHSPEIQKENSVSADVSVNDLSYTNTSDLSTLDSDKKCLDTDPYLNASLVVHAPTLWTRGEVKEFKQCLTEDEESVIRINSGEVYSVRVQTHPSGTSIVWEFATDDYDIGFGLFFEWAEPLSDPEAKQNNHVASVSAEDGHSEVTKAENPEKSNILVDEIIPITRQNSQNEVCCGSHLYPGAGTYVFKFDNSFSLWRSKTLYYRVCYTY</sequence>
<name>A0AA85ENB6_9TREM</name>
<evidence type="ECO:0000259" key="2">
    <source>
        <dbReference type="PROSITE" id="PS50866"/>
    </source>
</evidence>
<dbReference type="InterPro" id="IPR009038">
    <property type="entry name" value="GOLD_dom"/>
</dbReference>
<dbReference type="SUPFAM" id="SSF101576">
    <property type="entry name" value="Supernatant protein factor (SPF), C-terminal domain"/>
    <property type="match status" value="1"/>
</dbReference>
<evidence type="ECO:0000313" key="4">
    <source>
        <dbReference type="Proteomes" id="UP000050792"/>
    </source>
</evidence>
<dbReference type="InterPro" id="IPR052269">
    <property type="entry name" value="Golgi-PI4KB_interaction"/>
</dbReference>
<dbReference type="PROSITE" id="PS50866">
    <property type="entry name" value="GOLD"/>
    <property type="match status" value="1"/>
</dbReference>
<reference evidence="4" key="1">
    <citation type="submission" date="2022-06" db="EMBL/GenBank/DDBJ databases">
        <authorList>
            <person name="Berger JAMES D."/>
            <person name="Berger JAMES D."/>
        </authorList>
    </citation>
    <scope>NUCLEOTIDE SEQUENCE [LARGE SCALE GENOMIC DNA]</scope>
</reference>
<dbReference type="InterPro" id="IPR000582">
    <property type="entry name" value="Acyl-CoA-binding_protein"/>
</dbReference>
<evidence type="ECO:0008006" key="6">
    <source>
        <dbReference type="Google" id="ProtNLM"/>
    </source>
</evidence>
<feature type="domain" description="ACB" evidence="3">
    <location>
        <begin position="25"/>
        <end position="116"/>
    </location>
</feature>
<keyword evidence="4" id="KW-1185">Reference proteome</keyword>
<dbReference type="Gene3D" id="1.20.80.10">
    <property type="match status" value="1"/>
</dbReference>
<dbReference type="InterPro" id="IPR035984">
    <property type="entry name" value="Acyl-CoA-binding_sf"/>
</dbReference>
<dbReference type="PANTHER" id="PTHR22973:SF12">
    <property type="entry name" value="LD35087P"/>
    <property type="match status" value="1"/>
</dbReference>
<dbReference type="Proteomes" id="UP000050792">
    <property type="component" value="Unassembled WGS sequence"/>
</dbReference>
<dbReference type="Pfam" id="PF00887">
    <property type="entry name" value="ACBP"/>
    <property type="match status" value="1"/>
</dbReference>
<dbReference type="SUPFAM" id="SSF47027">
    <property type="entry name" value="Acyl-CoA binding protein"/>
    <property type="match status" value="1"/>
</dbReference>
<evidence type="ECO:0000256" key="1">
    <source>
        <dbReference type="ARBA" id="ARBA00022990"/>
    </source>
</evidence>
<organism evidence="4 5">
    <name type="scientific">Schistosoma rodhaini</name>
    <dbReference type="NCBI Taxonomy" id="6188"/>
    <lineage>
        <taxon>Eukaryota</taxon>
        <taxon>Metazoa</taxon>
        <taxon>Spiralia</taxon>
        <taxon>Lophotrochozoa</taxon>
        <taxon>Platyhelminthes</taxon>
        <taxon>Trematoda</taxon>
        <taxon>Digenea</taxon>
        <taxon>Strigeidida</taxon>
        <taxon>Schistosomatoidea</taxon>
        <taxon>Schistosomatidae</taxon>
        <taxon>Schistosoma</taxon>
    </lineage>
</organism>
<proteinExistence type="predicted"/>
<dbReference type="AlphaFoldDB" id="A0AA85ENB6"/>